<dbReference type="EMBL" id="PYJM01000001">
    <property type="protein sequence ID" value="PUA46637.1"/>
    <property type="molecule type" value="Genomic_DNA"/>
</dbReference>
<evidence type="ECO:0008006" key="3">
    <source>
        <dbReference type="Google" id="ProtNLM"/>
    </source>
</evidence>
<dbReference type="InterPro" id="IPR012550">
    <property type="entry name" value="DUF1706"/>
</dbReference>
<accession>A0A2T6GR55</accession>
<dbReference type="Gene3D" id="1.20.120.450">
    <property type="entry name" value="dinb family like domain"/>
    <property type="match status" value="1"/>
</dbReference>
<dbReference type="PANTHER" id="PTHR40658:SF3">
    <property type="entry name" value="CLBS_DFSB FAMILY FOUR-HELIX BUNDLE PROTEIN"/>
    <property type="match status" value="1"/>
</dbReference>
<organism evidence="1 2">
    <name type="scientific">Pseudomonas protegens</name>
    <dbReference type="NCBI Taxonomy" id="380021"/>
    <lineage>
        <taxon>Bacteria</taxon>
        <taxon>Pseudomonadati</taxon>
        <taxon>Pseudomonadota</taxon>
        <taxon>Gammaproteobacteria</taxon>
        <taxon>Pseudomonadales</taxon>
        <taxon>Pseudomonadaceae</taxon>
        <taxon>Pseudomonas</taxon>
    </lineage>
</organism>
<name>A0A2T6GR55_9PSED</name>
<comment type="caution">
    <text evidence="1">The sequence shown here is derived from an EMBL/GenBank/DDBJ whole genome shotgun (WGS) entry which is preliminary data.</text>
</comment>
<dbReference type="PANTHER" id="PTHR40658">
    <property type="match status" value="1"/>
</dbReference>
<dbReference type="AlphaFoldDB" id="A0A2T6GR55"/>
<dbReference type="InterPro" id="IPR034660">
    <property type="entry name" value="DinB/YfiT-like"/>
</dbReference>
<protein>
    <recommendedName>
        <fullName evidence="3">ClbS/DfsB family four-helix bundle protein</fullName>
    </recommendedName>
</protein>
<dbReference type="Proteomes" id="UP000244178">
    <property type="component" value="Unassembled WGS sequence"/>
</dbReference>
<evidence type="ECO:0000313" key="1">
    <source>
        <dbReference type="EMBL" id="PUA46637.1"/>
    </source>
</evidence>
<dbReference type="Pfam" id="PF08020">
    <property type="entry name" value="DUF1706"/>
    <property type="match status" value="1"/>
</dbReference>
<gene>
    <name evidence="1" type="ORF">C5U62_01235</name>
</gene>
<proteinExistence type="predicted"/>
<evidence type="ECO:0000313" key="2">
    <source>
        <dbReference type="Proteomes" id="UP000244178"/>
    </source>
</evidence>
<dbReference type="PIRSF" id="PIRSF031551">
    <property type="entry name" value="DUF1706"/>
    <property type="match status" value="1"/>
</dbReference>
<dbReference type="RefSeq" id="WP_108542927.1">
    <property type="nucleotide sequence ID" value="NZ_PYJM01000001.1"/>
</dbReference>
<sequence>MAIPQDKEQLLRAIDSHFNALSRVLDQVPPARVDERSLEGHVKGTQISVSELVAYLLGWNERVLDWLEKDLAGLPMAFPAVGFKWNQLGPLAQKFYRDYAAMAYPQKRQRLDAAKQRIVSLIRQRDNAALYQCPWYAKWTLGRMIQLNTAAPYANARGRLRRWLKQHSAP</sequence>
<reference evidence="1 2" key="1">
    <citation type="submission" date="2018-03" db="EMBL/GenBank/DDBJ databases">
        <title>Draft genome sequence of the plant growth promoting rhizobacterium Pseudomonas protegens strain BNJ-SS-45 isolated from wheat (Triticum aestivum) rhizosphere.</title>
        <authorList>
            <person name="Bajpai A."/>
            <person name="Shende K."/>
            <person name="Meena N."/>
            <person name="Upadhyayula S.R."/>
            <person name="Suravajhala P."/>
            <person name="Medicherla K.M."/>
            <person name="Johri B.N."/>
        </authorList>
    </citation>
    <scope>NUCLEOTIDE SEQUENCE [LARGE SCALE GENOMIC DNA]</scope>
    <source>
        <strain evidence="1 2">BNJ-SS-45</strain>
    </source>
</reference>